<name>A0ABM8FEE9_9GAMM</name>
<reference evidence="1 2" key="1">
    <citation type="submission" date="2023-01" db="EMBL/GenBank/DDBJ databases">
        <title>Complete genome sequence of Marinomonas pontica strain 200518_36.</title>
        <authorList>
            <person name="Ueki S."/>
            <person name="Gajardo G."/>
            <person name="Maruyama F."/>
        </authorList>
    </citation>
    <scope>NUCLEOTIDE SEQUENCE [LARGE SCALE GENOMIC DNA]</scope>
    <source>
        <strain evidence="1 2">200518_36</strain>
    </source>
</reference>
<sequence length="90" mass="10115">MGFGCELKQRKKYVAYKISQNIVCMEVKGRNIKLFLKLKPSHIPADTGHYRDVTSIGHYGTGDVEFTLASEVDFEPVKAFIQMAYNKVGG</sequence>
<evidence type="ECO:0008006" key="3">
    <source>
        <dbReference type="Google" id="ProtNLM"/>
    </source>
</evidence>
<organism evidence="1 2">
    <name type="scientific">Marinomonas pontica</name>
    <dbReference type="NCBI Taxonomy" id="264739"/>
    <lineage>
        <taxon>Bacteria</taxon>
        <taxon>Pseudomonadati</taxon>
        <taxon>Pseudomonadota</taxon>
        <taxon>Gammaproteobacteria</taxon>
        <taxon>Oceanospirillales</taxon>
        <taxon>Oceanospirillaceae</taxon>
        <taxon>Marinomonas</taxon>
    </lineage>
</organism>
<dbReference type="Proteomes" id="UP001307608">
    <property type="component" value="Chromosome"/>
</dbReference>
<accession>A0ABM8FEE9</accession>
<protein>
    <recommendedName>
        <fullName evidence="3">DUF5655 domain-containing protein</fullName>
    </recommendedName>
</protein>
<keyword evidence="2" id="KW-1185">Reference proteome</keyword>
<gene>
    <name evidence="1" type="ORF">MACH16_22100</name>
</gene>
<evidence type="ECO:0000313" key="1">
    <source>
        <dbReference type="EMBL" id="BDX03462.1"/>
    </source>
</evidence>
<evidence type="ECO:0000313" key="2">
    <source>
        <dbReference type="Proteomes" id="UP001307608"/>
    </source>
</evidence>
<proteinExistence type="predicted"/>
<dbReference type="EMBL" id="AP027271">
    <property type="protein sequence ID" value="BDX03462.1"/>
    <property type="molecule type" value="Genomic_DNA"/>
</dbReference>